<sequence length="69" mass="8024">MGGKARLESIRMTNYNPQNRDASGRYMLLNEWTSVSDVGKTFDGRVFSMAQYVETEEKHIKALIPQWRN</sequence>
<evidence type="ECO:0000313" key="1">
    <source>
        <dbReference type="EMBL" id="AQQ54733.1"/>
    </source>
</evidence>
<accession>A0A1Q2L2U5</accession>
<gene>
    <name evidence="1" type="ORF">B0X71_17575</name>
</gene>
<dbReference type="EMBL" id="CP019640">
    <property type="protein sequence ID" value="AQQ54733.1"/>
    <property type="molecule type" value="Genomic_DNA"/>
</dbReference>
<organism evidence="1 2">
    <name type="scientific">Planococcus lenghuensis</name>
    <dbReference type="NCBI Taxonomy" id="2213202"/>
    <lineage>
        <taxon>Bacteria</taxon>
        <taxon>Bacillati</taxon>
        <taxon>Bacillota</taxon>
        <taxon>Bacilli</taxon>
        <taxon>Bacillales</taxon>
        <taxon>Caryophanaceae</taxon>
        <taxon>Planococcus</taxon>
    </lineage>
</organism>
<proteinExistence type="predicted"/>
<protein>
    <submittedName>
        <fullName evidence="1">Uncharacterized protein</fullName>
    </submittedName>
</protein>
<keyword evidence="2" id="KW-1185">Reference proteome</keyword>
<evidence type="ECO:0000313" key="2">
    <source>
        <dbReference type="Proteomes" id="UP000188184"/>
    </source>
</evidence>
<name>A0A1Q2L2U5_9BACL</name>
<reference evidence="1 2" key="1">
    <citation type="submission" date="2017-02" db="EMBL/GenBank/DDBJ databases">
        <title>The complete genomic sequence of a novel cold adapted crude oil-degrading bacterium Planococcus qaidamina Y42.</title>
        <authorList>
            <person name="Yang R."/>
        </authorList>
    </citation>
    <scope>NUCLEOTIDE SEQUENCE [LARGE SCALE GENOMIC DNA]</scope>
    <source>
        <strain evidence="1 2">Y42</strain>
    </source>
</reference>
<dbReference type="Proteomes" id="UP000188184">
    <property type="component" value="Chromosome"/>
</dbReference>
<dbReference type="KEGG" id="pmar:B0X71_17575"/>
<dbReference type="AlphaFoldDB" id="A0A1Q2L2U5"/>